<evidence type="ECO:0000256" key="6">
    <source>
        <dbReference type="ARBA" id="ARBA00047899"/>
    </source>
</evidence>
<dbReference type="Gene3D" id="2.90.10.30">
    <property type="match status" value="1"/>
</dbReference>
<dbReference type="PROSITE" id="PS50927">
    <property type="entry name" value="BULB_LECTIN"/>
    <property type="match status" value="1"/>
</dbReference>
<keyword evidence="3 8" id="KW-0732">Signal</keyword>
<gene>
    <name evidence="11" type="ORF">FCM35_KLT09542</name>
</gene>
<keyword evidence="12" id="KW-1185">Reference proteome</keyword>
<dbReference type="EC" id="2.7.11.1" evidence="2"/>
<keyword evidence="4" id="KW-1015">Disulfide bond</keyword>
<evidence type="ECO:0000313" key="12">
    <source>
        <dbReference type="Proteomes" id="UP000623129"/>
    </source>
</evidence>
<evidence type="ECO:0000256" key="8">
    <source>
        <dbReference type="SAM" id="SignalP"/>
    </source>
</evidence>
<organism evidence="11 12">
    <name type="scientific">Carex littledalei</name>
    <dbReference type="NCBI Taxonomy" id="544730"/>
    <lineage>
        <taxon>Eukaryota</taxon>
        <taxon>Viridiplantae</taxon>
        <taxon>Streptophyta</taxon>
        <taxon>Embryophyta</taxon>
        <taxon>Tracheophyta</taxon>
        <taxon>Spermatophyta</taxon>
        <taxon>Magnoliopsida</taxon>
        <taxon>Liliopsida</taxon>
        <taxon>Poales</taxon>
        <taxon>Cyperaceae</taxon>
        <taxon>Cyperoideae</taxon>
        <taxon>Cariceae</taxon>
        <taxon>Carex</taxon>
        <taxon>Carex subgen. Euthyceras</taxon>
    </lineage>
</organism>
<dbReference type="PANTHER" id="PTHR47976">
    <property type="entry name" value="G-TYPE LECTIN S-RECEPTOR-LIKE SERINE/THREONINE-PROTEIN KINASE SD2-5"/>
    <property type="match status" value="1"/>
</dbReference>
<dbReference type="PROSITE" id="PS50948">
    <property type="entry name" value="PAN"/>
    <property type="match status" value="1"/>
</dbReference>
<comment type="subcellular location">
    <subcellularLocation>
        <location evidence="1">Membrane</location>
        <topology evidence="1">Single-pass type I membrane protein</topology>
    </subcellularLocation>
</comment>
<comment type="caution">
    <text evidence="11">The sequence shown here is derived from an EMBL/GenBank/DDBJ whole genome shotgun (WGS) entry which is preliminary data.</text>
</comment>
<sequence>MLPQMALTCLAFVAVLLFCFSFSVNPQPYNYPTASAPASWTNSPSLPGNSTSNRSLLLRLNASRNMSFATGFYCFPPCKSFYLSIYIIYAYVYDHFEYFRSPQVIWSANRARPVGENATLQLTSKDGLTLRDSDGSLVWSTSGLNRPVAGINITEAGNLVLFDINNSTILQSFDHPTDSLVMGQTLEGGMRIVASSSSTDLAESQFYLTLLADGLYGFVNSDPPLSYYYGMFGNYYNSNRTVDTSIFIKFINSSLTIFSTLSNNEMGTNVFEFPPPETIQYMRLESDGHLRLYDYDQGWKIVADLFHMDTCNYPTVCGPYGICNNGQCTCPAGTLGNYFKPVDNRRAELGCYSITNITCQDVNNHHMFDLNNVSYFNNIDNVVFNATDEETCKKTCLGNCKCKAALFQSTIENSSVGRCLTLPEVLSLQNGPI</sequence>
<dbReference type="EMBL" id="SWLB01000002">
    <property type="protein sequence ID" value="KAF3340698.1"/>
    <property type="molecule type" value="Genomic_DNA"/>
</dbReference>
<evidence type="ECO:0000259" key="10">
    <source>
        <dbReference type="PROSITE" id="PS50948"/>
    </source>
</evidence>
<dbReference type="InterPro" id="IPR051343">
    <property type="entry name" value="G-type_lectin_kinases/EP1-like"/>
</dbReference>
<evidence type="ECO:0000259" key="9">
    <source>
        <dbReference type="PROSITE" id="PS50927"/>
    </source>
</evidence>
<dbReference type="SUPFAM" id="SSF51110">
    <property type="entry name" value="alpha-D-mannose-specific plant lectins"/>
    <property type="match status" value="1"/>
</dbReference>
<dbReference type="GO" id="GO:0004674">
    <property type="term" value="F:protein serine/threonine kinase activity"/>
    <property type="evidence" value="ECO:0007669"/>
    <property type="project" value="UniProtKB-EC"/>
</dbReference>
<keyword evidence="5" id="KW-0675">Receptor</keyword>
<evidence type="ECO:0000256" key="2">
    <source>
        <dbReference type="ARBA" id="ARBA00012513"/>
    </source>
</evidence>
<evidence type="ECO:0000256" key="3">
    <source>
        <dbReference type="ARBA" id="ARBA00022729"/>
    </source>
</evidence>
<comment type="catalytic activity">
    <reaction evidence="7">
        <text>L-seryl-[protein] + ATP = O-phospho-L-seryl-[protein] + ADP + H(+)</text>
        <dbReference type="Rhea" id="RHEA:17989"/>
        <dbReference type="Rhea" id="RHEA-COMP:9863"/>
        <dbReference type="Rhea" id="RHEA-COMP:11604"/>
        <dbReference type="ChEBI" id="CHEBI:15378"/>
        <dbReference type="ChEBI" id="CHEBI:29999"/>
        <dbReference type="ChEBI" id="CHEBI:30616"/>
        <dbReference type="ChEBI" id="CHEBI:83421"/>
        <dbReference type="ChEBI" id="CHEBI:456216"/>
        <dbReference type="EC" id="2.7.11.1"/>
    </reaction>
</comment>
<dbReference type="GO" id="GO:0048544">
    <property type="term" value="P:recognition of pollen"/>
    <property type="evidence" value="ECO:0007669"/>
    <property type="project" value="InterPro"/>
</dbReference>
<dbReference type="SMART" id="SM00108">
    <property type="entry name" value="B_lectin"/>
    <property type="match status" value="1"/>
</dbReference>
<dbReference type="OrthoDB" id="1884773at2759"/>
<dbReference type="InterPro" id="IPR000858">
    <property type="entry name" value="S_locus_glycoprot_dom"/>
</dbReference>
<comment type="catalytic activity">
    <reaction evidence="6">
        <text>L-threonyl-[protein] + ATP = O-phospho-L-threonyl-[protein] + ADP + H(+)</text>
        <dbReference type="Rhea" id="RHEA:46608"/>
        <dbReference type="Rhea" id="RHEA-COMP:11060"/>
        <dbReference type="Rhea" id="RHEA-COMP:11605"/>
        <dbReference type="ChEBI" id="CHEBI:15378"/>
        <dbReference type="ChEBI" id="CHEBI:30013"/>
        <dbReference type="ChEBI" id="CHEBI:30616"/>
        <dbReference type="ChEBI" id="CHEBI:61977"/>
        <dbReference type="ChEBI" id="CHEBI:456216"/>
        <dbReference type="EC" id="2.7.11.1"/>
    </reaction>
</comment>
<name>A0A833RIV9_9POAL</name>
<proteinExistence type="predicted"/>
<evidence type="ECO:0000256" key="4">
    <source>
        <dbReference type="ARBA" id="ARBA00023157"/>
    </source>
</evidence>
<reference evidence="11" key="1">
    <citation type="submission" date="2020-01" db="EMBL/GenBank/DDBJ databases">
        <title>Genome sequence of Kobresia littledalei, the first chromosome-level genome in the family Cyperaceae.</title>
        <authorList>
            <person name="Qu G."/>
        </authorList>
    </citation>
    <scope>NUCLEOTIDE SEQUENCE</scope>
    <source>
        <strain evidence="11">C.B.Clarke</strain>
        <tissue evidence="11">Leaf</tissue>
    </source>
</reference>
<dbReference type="GO" id="GO:0051707">
    <property type="term" value="P:response to other organism"/>
    <property type="evidence" value="ECO:0007669"/>
    <property type="project" value="UniProtKB-ARBA"/>
</dbReference>
<evidence type="ECO:0000313" key="11">
    <source>
        <dbReference type="EMBL" id="KAF3340698.1"/>
    </source>
</evidence>
<dbReference type="InterPro" id="IPR036426">
    <property type="entry name" value="Bulb-type_lectin_dom_sf"/>
</dbReference>
<feature type="chain" id="PRO_5032890867" description="non-specific serine/threonine protein kinase" evidence="8">
    <location>
        <begin position="27"/>
        <end position="433"/>
    </location>
</feature>
<dbReference type="Pfam" id="PF01453">
    <property type="entry name" value="B_lectin"/>
    <property type="match status" value="1"/>
</dbReference>
<protein>
    <recommendedName>
        <fullName evidence="2">non-specific serine/threonine protein kinase</fullName>
        <ecNumber evidence="2">2.7.11.1</ecNumber>
    </recommendedName>
</protein>
<dbReference type="Proteomes" id="UP000623129">
    <property type="component" value="Unassembled WGS sequence"/>
</dbReference>
<dbReference type="PANTHER" id="PTHR47976:SF30">
    <property type="entry name" value="RECEPTOR-LIKE SERINE_THREONINE-PROTEIN KINASE"/>
    <property type="match status" value="1"/>
</dbReference>
<dbReference type="CDD" id="cd00028">
    <property type="entry name" value="B_lectin"/>
    <property type="match status" value="1"/>
</dbReference>
<evidence type="ECO:0000256" key="7">
    <source>
        <dbReference type="ARBA" id="ARBA00048679"/>
    </source>
</evidence>
<dbReference type="InterPro" id="IPR003609">
    <property type="entry name" value="Pan_app"/>
</dbReference>
<dbReference type="InterPro" id="IPR001480">
    <property type="entry name" value="Bulb-type_lectin_dom"/>
</dbReference>
<dbReference type="Pfam" id="PF00954">
    <property type="entry name" value="S_locus_glycop"/>
    <property type="match status" value="1"/>
</dbReference>
<evidence type="ECO:0000256" key="1">
    <source>
        <dbReference type="ARBA" id="ARBA00004479"/>
    </source>
</evidence>
<feature type="signal peptide" evidence="8">
    <location>
        <begin position="1"/>
        <end position="26"/>
    </location>
</feature>
<dbReference type="AlphaFoldDB" id="A0A833RIV9"/>
<dbReference type="GO" id="GO:0016020">
    <property type="term" value="C:membrane"/>
    <property type="evidence" value="ECO:0007669"/>
    <property type="project" value="UniProtKB-SubCell"/>
</dbReference>
<accession>A0A833RIV9</accession>
<evidence type="ECO:0000256" key="5">
    <source>
        <dbReference type="ARBA" id="ARBA00023170"/>
    </source>
</evidence>
<feature type="domain" description="Bulb-type lectin" evidence="9">
    <location>
        <begin position="51"/>
        <end position="174"/>
    </location>
</feature>
<dbReference type="FunFam" id="2.90.10.30:FF:000003">
    <property type="entry name" value="Os04g0303100 protein"/>
    <property type="match status" value="1"/>
</dbReference>
<feature type="domain" description="Apple" evidence="10">
    <location>
        <begin position="359"/>
        <end position="433"/>
    </location>
</feature>